<name>A0A9B0TBR2_CHRAS</name>
<comment type="similarity">
    <text evidence="2">Belongs to the UTP14 family.</text>
</comment>
<evidence type="ECO:0000313" key="7">
    <source>
        <dbReference type="RefSeq" id="XP_006861127.1"/>
    </source>
</evidence>
<evidence type="ECO:0000256" key="1">
    <source>
        <dbReference type="ARBA" id="ARBA00004604"/>
    </source>
</evidence>
<feature type="region of interest" description="Disordered" evidence="5">
    <location>
        <begin position="1"/>
        <end position="43"/>
    </location>
</feature>
<evidence type="ECO:0000256" key="4">
    <source>
        <dbReference type="ARBA" id="ARBA00023242"/>
    </source>
</evidence>
<comment type="subcellular location">
    <subcellularLocation>
        <location evidence="1">Nucleus</location>
        <location evidence="1">Nucleolus</location>
    </subcellularLocation>
</comment>
<evidence type="ECO:0000256" key="5">
    <source>
        <dbReference type="SAM" id="MobiDB-lite"/>
    </source>
</evidence>
<feature type="compositionally biased region" description="Basic and acidic residues" evidence="5">
    <location>
        <begin position="439"/>
        <end position="462"/>
    </location>
</feature>
<dbReference type="GeneID" id="102817097"/>
<dbReference type="RefSeq" id="XP_006861127.1">
    <property type="nucleotide sequence ID" value="XM_006861065.1"/>
</dbReference>
<keyword evidence="4" id="KW-0539">Nucleus</keyword>
<keyword evidence="6" id="KW-1185">Reference proteome</keyword>
<feature type="region of interest" description="Disordered" evidence="5">
    <location>
        <begin position="337"/>
        <end position="394"/>
    </location>
</feature>
<dbReference type="GO" id="GO:0032040">
    <property type="term" value="C:small-subunit processome"/>
    <property type="evidence" value="ECO:0007669"/>
    <property type="project" value="InterPro"/>
</dbReference>
<keyword evidence="3" id="KW-0597">Phosphoprotein</keyword>
<feature type="compositionally biased region" description="Basic and acidic residues" evidence="5">
    <location>
        <begin position="370"/>
        <end position="386"/>
    </location>
</feature>
<feature type="compositionally biased region" description="Polar residues" evidence="5">
    <location>
        <begin position="1"/>
        <end position="18"/>
    </location>
</feature>
<reference evidence="7" key="1">
    <citation type="submission" date="2025-08" db="UniProtKB">
        <authorList>
            <consortium name="RefSeq"/>
        </authorList>
    </citation>
    <scope>IDENTIFICATION</scope>
    <source>
        <tissue evidence="7">Spleen</tissue>
    </source>
</reference>
<dbReference type="OrthoDB" id="277439at2759"/>
<feature type="compositionally biased region" description="Acidic residues" evidence="5">
    <location>
        <begin position="295"/>
        <end position="306"/>
    </location>
</feature>
<dbReference type="GO" id="GO:0006364">
    <property type="term" value="P:rRNA processing"/>
    <property type="evidence" value="ECO:0007669"/>
    <property type="project" value="InterPro"/>
</dbReference>
<gene>
    <name evidence="7" type="primary">LOC102817097</name>
</gene>
<evidence type="ECO:0000256" key="3">
    <source>
        <dbReference type="ARBA" id="ARBA00022553"/>
    </source>
</evidence>
<dbReference type="PANTHER" id="PTHR14150">
    <property type="entry name" value="U3 SMALL NUCLEOLAR RNA-ASSOCIATED PROTEIN 14"/>
    <property type="match status" value="1"/>
</dbReference>
<evidence type="ECO:0000256" key="2">
    <source>
        <dbReference type="ARBA" id="ARBA00007774"/>
    </source>
</evidence>
<dbReference type="Pfam" id="PF04615">
    <property type="entry name" value="Utp14"/>
    <property type="match status" value="3"/>
</dbReference>
<dbReference type="PANTHER" id="PTHR14150:SF12">
    <property type="entry name" value="U3 SMALL NUCLEOLAR RNA-ASSOCIATED PROTEIN 14 HOMOLOG A"/>
    <property type="match status" value="1"/>
</dbReference>
<dbReference type="InterPro" id="IPR006709">
    <property type="entry name" value="SSU_processome_Utp14"/>
</dbReference>
<feature type="region of interest" description="Disordered" evidence="5">
    <location>
        <begin position="416"/>
        <end position="502"/>
    </location>
</feature>
<protein>
    <submittedName>
        <fullName evidence="7">U3 small nucleolar RNA-associated protein 14 homolog A-like</fullName>
    </submittedName>
</protein>
<sequence length="713" mass="81067">MSVTGASESLLALSQQEQPVDLPRDYPLSASEDDEDSNGERKHRKLLEAISSLDGKNRWKLAERSEANQSVSEFNISSEGIREKLALSDLFQPIKMSSSLVTVKKQLKRVKAKKTVALPLNKEEVARIHREIRTPLEQEILNILHKYKQPVTDPLLTPVEKASLQAMSLEEAKMRRAELQRARALQSYYEAQARRQKKIKSKKYHRVVKKGKAKKALKDLETLRKVSPTAAASEELEKMEKARMMERMCLKHQNNGKGTKSKSFRAKYDLKSRQAMQEQLAKNRELTQKLQVASESDDEAGGVEEDGLMVPDVSAVLMDTKGSNPWMCRSCTCHSRESEIQKDPELPPEHVTLKDSESEEEESPVAEENTLLKEFEERQSLRKRPEPSTYAEPMVCQETQAFSSQEVLSELKALSRQLSKEDRQSRKQKVNSIEVALRSQEEEKPLLLQRPERIQTLEKLSKEGCSPNMEIPRPVLQGQQRERNPDNQPEAPKKKRKEQTIDLQNLLTTKSPFGKSLAVPTLEELEGEEERNQKQMIKEAFAGDDVIRDFLKEKRESVEASKPKGVELTLPGWGEWGGGGLQPSAKNRRRFLMNAPEGPPREDKHLPNVIISEKRNIHAAAHQVHVLPYPFSHHQQLERTIQVPVGCTWNTQRAFQKLTTPKVVTKPGHVIEPIKAEDVGYLSSPRSDLSVMQRIPKGLSVWHRKQLKDNSAG</sequence>
<dbReference type="AlphaFoldDB" id="A0A9B0TBR2"/>
<dbReference type="Proteomes" id="UP000504623">
    <property type="component" value="Unplaced"/>
</dbReference>
<proteinExistence type="inferred from homology"/>
<feature type="compositionally biased region" description="Basic and acidic residues" evidence="5">
    <location>
        <begin position="337"/>
        <end position="356"/>
    </location>
</feature>
<feature type="region of interest" description="Disordered" evidence="5">
    <location>
        <begin position="286"/>
        <end position="306"/>
    </location>
</feature>
<organism evidence="6 7">
    <name type="scientific">Chrysochloris asiatica</name>
    <name type="common">Cape golden mole</name>
    <dbReference type="NCBI Taxonomy" id="185453"/>
    <lineage>
        <taxon>Eukaryota</taxon>
        <taxon>Metazoa</taxon>
        <taxon>Chordata</taxon>
        <taxon>Craniata</taxon>
        <taxon>Vertebrata</taxon>
        <taxon>Euteleostomi</taxon>
        <taxon>Mammalia</taxon>
        <taxon>Eutheria</taxon>
        <taxon>Afrotheria</taxon>
        <taxon>Chrysochloridae</taxon>
        <taxon>Chrysochlorinae</taxon>
        <taxon>Chrysochloris</taxon>
    </lineage>
</organism>
<evidence type="ECO:0000313" key="6">
    <source>
        <dbReference type="Proteomes" id="UP000504623"/>
    </source>
</evidence>
<accession>A0A9B0TBR2</accession>